<dbReference type="RefSeq" id="WP_073388949.1">
    <property type="nucleotide sequence ID" value="NZ_FQXK01000028.1"/>
</dbReference>
<evidence type="ECO:0000259" key="9">
    <source>
        <dbReference type="Pfam" id="PF16875"/>
    </source>
</evidence>
<dbReference type="EMBL" id="FQXK01000028">
    <property type="protein sequence ID" value="SHI38486.1"/>
    <property type="molecule type" value="Genomic_DNA"/>
</dbReference>
<keyword evidence="4 5" id="KW-0326">Glycosidase</keyword>
<feature type="domain" description="Glycosyl hydrolase family 36 N-terminal" evidence="9">
    <location>
        <begin position="30"/>
        <end position="285"/>
    </location>
</feature>
<dbReference type="CDD" id="cd14791">
    <property type="entry name" value="GH36"/>
    <property type="match status" value="1"/>
</dbReference>
<feature type="binding site" evidence="7">
    <location>
        <position position="443"/>
    </location>
    <ligand>
        <name>substrate</name>
    </ligand>
</feature>
<dbReference type="AlphaFoldDB" id="A0A1M6APS8"/>
<evidence type="ECO:0000256" key="3">
    <source>
        <dbReference type="ARBA" id="ARBA00022801"/>
    </source>
</evidence>
<feature type="binding site" evidence="7">
    <location>
        <position position="199"/>
    </location>
    <ligand>
        <name>substrate</name>
    </ligand>
</feature>
<dbReference type="InterPro" id="IPR000111">
    <property type="entry name" value="Glyco_hydro_27/36_CS"/>
</dbReference>
<evidence type="ECO:0000256" key="1">
    <source>
        <dbReference type="ARBA" id="ARBA00001255"/>
    </source>
</evidence>
<dbReference type="InterPro" id="IPR017853">
    <property type="entry name" value="GH"/>
</dbReference>
<dbReference type="InterPro" id="IPR050985">
    <property type="entry name" value="Alpha-glycosidase_related"/>
</dbReference>
<comment type="similarity">
    <text evidence="5">Belongs to the glycosyl hydrolase.</text>
</comment>
<dbReference type="Pfam" id="PF02065">
    <property type="entry name" value="Melibiase"/>
    <property type="match status" value="1"/>
</dbReference>
<evidence type="ECO:0000256" key="5">
    <source>
        <dbReference type="PIRNR" id="PIRNR005536"/>
    </source>
</evidence>
<dbReference type="EC" id="3.2.1.22" evidence="2 5"/>
<dbReference type="Pfam" id="PF16875">
    <property type="entry name" value="Glyco_hydro_36N"/>
    <property type="match status" value="1"/>
</dbReference>
<feature type="binding site" evidence="7">
    <location>
        <position position="526"/>
    </location>
    <ligand>
        <name>substrate</name>
    </ligand>
</feature>
<evidence type="ECO:0000259" key="8">
    <source>
        <dbReference type="Pfam" id="PF16874"/>
    </source>
</evidence>
<evidence type="ECO:0000256" key="6">
    <source>
        <dbReference type="PIRSR" id="PIRSR005536-1"/>
    </source>
</evidence>
<dbReference type="InterPro" id="IPR013785">
    <property type="entry name" value="Aldolase_TIM"/>
</dbReference>
<dbReference type="Gene3D" id="2.60.40.1180">
    <property type="entry name" value="Golgi alpha-mannosidase II"/>
    <property type="match status" value="1"/>
</dbReference>
<dbReference type="FunFam" id="3.20.20.70:FF:000118">
    <property type="entry name" value="Alpha-galactosidase"/>
    <property type="match status" value="1"/>
</dbReference>
<protein>
    <recommendedName>
        <fullName evidence="2 5">Alpha-galactosidase</fullName>
        <ecNumber evidence="2 5">3.2.1.22</ecNumber>
    </recommendedName>
</protein>
<gene>
    <name evidence="10" type="ORF">SAMN02745229_02998</name>
</gene>
<proteinExistence type="inferred from homology"/>
<dbReference type="InterPro" id="IPR002252">
    <property type="entry name" value="Glyco_hydro_36"/>
</dbReference>
<dbReference type="SUPFAM" id="SSF51445">
    <property type="entry name" value="(Trans)glycosidases"/>
    <property type="match status" value="1"/>
</dbReference>
<dbReference type="GO" id="GO:0004557">
    <property type="term" value="F:alpha-galactosidase activity"/>
    <property type="evidence" value="ECO:0007669"/>
    <property type="project" value="UniProtKB-UniRule"/>
</dbReference>
<dbReference type="PRINTS" id="PR00743">
    <property type="entry name" value="GLHYDRLASE36"/>
</dbReference>
<dbReference type="PANTHER" id="PTHR43053:SF3">
    <property type="entry name" value="ALPHA-GALACTOSIDASE C-RELATED"/>
    <property type="match status" value="1"/>
</dbReference>
<keyword evidence="3 5" id="KW-0378">Hydrolase</keyword>
<reference evidence="11" key="1">
    <citation type="submission" date="2016-11" db="EMBL/GenBank/DDBJ databases">
        <authorList>
            <person name="Varghese N."/>
            <person name="Submissions S."/>
        </authorList>
    </citation>
    <scope>NUCLEOTIDE SEQUENCE [LARGE SCALE GENOMIC DNA]</scope>
    <source>
        <strain evidence="11">DSM 3071</strain>
    </source>
</reference>
<dbReference type="PANTHER" id="PTHR43053">
    <property type="entry name" value="GLYCOSIDASE FAMILY 31"/>
    <property type="match status" value="1"/>
</dbReference>
<dbReference type="InterPro" id="IPR031704">
    <property type="entry name" value="Glyco_hydro_36_N"/>
</dbReference>
<feature type="binding site" evidence="7">
    <location>
        <position position="548"/>
    </location>
    <ligand>
        <name>substrate</name>
    </ligand>
</feature>
<dbReference type="OrthoDB" id="9758822at2"/>
<dbReference type="InterPro" id="IPR038417">
    <property type="entry name" value="Alpga-gal_N_sf"/>
</dbReference>
<evidence type="ECO:0000256" key="4">
    <source>
        <dbReference type="ARBA" id="ARBA00023295"/>
    </source>
</evidence>
<sequence>MNIRFDEENRLFVIDTENTSYVIGVLGEEGFLGHLYYGDKIEFEDASYLYKLPQNLNVPEPLMRDRSSFLDCYPFEYTSNNVGDYRKSGIEITDDNGHTSLQLCYESHEIYKGKKKLEGLPATFGEDTGTMSLDIVLKDSVVGLKAILTYSIFEGLDTVIRSVRLINESDKNIFIDKVMSMTMDMDQEDYKLLTLHGSWARERMMDFRDIGYGDTSIESFRGESSHQFQPFMALVQNGDSQDTGKVYGFSFVYSGNFEAGVCKSQFNSIRMYMGIGSKNFRWKLKKGESFQAPEVVLTYSSEGLGKMTRTLHDLYRSHLIRSKYKDMERPILINNWEATYFDFDSDKLLAIAKEAKNSGIEMLVMDDGWFGQRNDDNSSLGDWFVNEDKLKGGLKKLVDDVNAIGMKFGIWMEPEMVSPVSKLYEEHPDWAIQVPGREPCRSRNQYVLDLTRKEVRDYIYGRIKDILTSANIEYVKWDMNRQLCDLGSLGLAADTQGELSHRYMLAVYELQERLVTDFPDLLLENCSGGGARFDAGMLYYSPQIWCSDDTDAIERLKIQEGTSLIFPLSTMGAHVSDCPNHTVGRTTPFKTRGDVALAGTFGYELDITKIPSSDREDIPRQVAVYHKYNHLVRGGDYYRLSSYQRNHEMDAYMVVSKDKKEALITYVKVVASPNPARKILKVPYLSKDAIYQIEGSDIKVKGSTLERVGIVLPSLNGDYQSELIHLVAID</sequence>
<dbReference type="GO" id="GO:0016052">
    <property type="term" value="P:carbohydrate catabolic process"/>
    <property type="evidence" value="ECO:0007669"/>
    <property type="project" value="InterPro"/>
</dbReference>
<dbReference type="PROSITE" id="PS00512">
    <property type="entry name" value="ALPHA_GALACTOSIDASE"/>
    <property type="match status" value="1"/>
</dbReference>
<feature type="active site" description="Nucleophile" evidence="6">
    <location>
        <position position="478"/>
    </location>
</feature>
<evidence type="ECO:0000313" key="11">
    <source>
        <dbReference type="Proteomes" id="UP000184278"/>
    </source>
</evidence>
<evidence type="ECO:0000256" key="7">
    <source>
        <dbReference type="PIRSR" id="PIRSR005536-2"/>
    </source>
</evidence>
<dbReference type="GeneID" id="89510973"/>
<dbReference type="Gene3D" id="2.70.98.60">
    <property type="entry name" value="alpha-galactosidase from lactobacil brevis"/>
    <property type="match status" value="1"/>
</dbReference>
<dbReference type="Gene3D" id="3.20.20.70">
    <property type="entry name" value="Aldolase class I"/>
    <property type="match status" value="1"/>
</dbReference>
<dbReference type="Proteomes" id="UP000184278">
    <property type="component" value="Unassembled WGS sequence"/>
</dbReference>
<name>A0A1M6APS8_BUTFI</name>
<evidence type="ECO:0000313" key="10">
    <source>
        <dbReference type="EMBL" id="SHI38486.1"/>
    </source>
</evidence>
<dbReference type="STRING" id="1121131.SAMN02745229_02998"/>
<organism evidence="10 11">
    <name type="scientific">Butyrivibrio fibrisolvens DSM 3071</name>
    <dbReference type="NCBI Taxonomy" id="1121131"/>
    <lineage>
        <taxon>Bacteria</taxon>
        <taxon>Bacillati</taxon>
        <taxon>Bacillota</taxon>
        <taxon>Clostridia</taxon>
        <taxon>Lachnospirales</taxon>
        <taxon>Lachnospiraceae</taxon>
        <taxon>Butyrivibrio</taxon>
    </lineage>
</organism>
<dbReference type="InterPro" id="IPR031705">
    <property type="entry name" value="Glyco_hydro_36_C"/>
</dbReference>
<dbReference type="InterPro" id="IPR013780">
    <property type="entry name" value="Glyco_hydro_b"/>
</dbReference>
<dbReference type="PIRSF" id="PIRSF005536">
    <property type="entry name" value="Agal"/>
    <property type="match status" value="1"/>
</dbReference>
<accession>A0A1M6APS8</accession>
<comment type="catalytic activity">
    <reaction evidence="1 5">
        <text>Hydrolysis of terminal, non-reducing alpha-D-galactose residues in alpha-D-galactosides, including galactose oligosaccharides, galactomannans and galactolipids.</text>
        <dbReference type="EC" id="3.2.1.22"/>
    </reaction>
</comment>
<feature type="domain" description="Glycosyl hydrolase family 36 C-terminal" evidence="8">
    <location>
        <begin position="650"/>
        <end position="726"/>
    </location>
</feature>
<feature type="active site" description="Proton donor" evidence="6">
    <location>
        <position position="548"/>
    </location>
</feature>
<keyword evidence="11" id="KW-1185">Reference proteome</keyword>
<feature type="binding site" evidence="7">
    <location>
        <begin position="366"/>
        <end position="367"/>
    </location>
    <ligand>
        <name>substrate</name>
    </ligand>
</feature>
<evidence type="ECO:0000256" key="2">
    <source>
        <dbReference type="ARBA" id="ARBA00012755"/>
    </source>
</evidence>
<feature type="binding site" evidence="7">
    <location>
        <begin position="476"/>
        <end position="480"/>
    </location>
    <ligand>
        <name>substrate</name>
    </ligand>
</feature>
<dbReference type="Pfam" id="PF16874">
    <property type="entry name" value="Glyco_hydro_36C"/>
    <property type="match status" value="1"/>
</dbReference>